<organism evidence="3 4">
    <name type="scientific">Nonomuraea maheshkhaliensis</name>
    <dbReference type="NCBI Taxonomy" id="419590"/>
    <lineage>
        <taxon>Bacteria</taxon>
        <taxon>Bacillati</taxon>
        <taxon>Actinomycetota</taxon>
        <taxon>Actinomycetes</taxon>
        <taxon>Streptosporangiales</taxon>
        <taxon>Streptosporangiaceae</taxon>
        <taxon>Nonomuraea</taxon>
    </lineage>
</organism>
<feature type="region of interest" description="Disordered" evidence="2">
    <location>
        <begin position="308"/>
        <end position="330"/>
    </location>
</feature>
<evidence type="ECO:0000256" key="1">
    <source>
        <dbReference type="SAM" id="Coils"/>
    </source>
</evidence>
<reference evidence="4" key="1">
    <citation type="journal article" date="2019" name="Int. J. Syst. Evol. Microbiol.">
        <title>The Global Catalogue of Microorganisms (GCM) 10K type strain sequencing project: providing services to taxonomists for standard genome sequencing and annotation.</title>
        <authorList>
            <consortium name="The Broad Institute Genomics Platform"/>
            <consortium name="The Broad Institute Genome Sequencing Center for Infectious Disease"/>
            <person name="Wu L."/>
            <person name="Ma J."/>
        </authorList>
    </citation>
    <scope>NUCLEOTIDE SEQUENCE [LARGE SCALE GENOMIC DNA]</scope>
    <source>
        <strain evidence="4">JCM 13929</strain>
    </source>
</reference>
<keyword evidence="4" id="KW-1185">Reference proteome</keyword>
<name>A0ABN2ER15_9ACTN</name>
<evidence type="ECO:0000256" key="2">
    <source>
        <dbReference type="SAM" id="MobiDB-lite"/>
    </source>
</evidence>
<keyword evidence="1" id="KW-0175">Coiled coil</keyword>
<accession>A0ABN2ER15</accession>
<comment type="caution">
    <text evidence="3">The sequence shown here is derived from an EMBL/GenBank/DDBJ whole genome shotgun (WGS) entry which is preliminary data.</text>
</comment>
<dbReference type="RefSeq" id="WP_346101285.1">
    <property type="nucleotide sequence ID" value="NZ_BAAAMU010000002.1"/>
</dbReference>
<dbReference type="EMBL" id="BAAAMU010000002">
    <property type="protein sequence ID" value="GAA1612688.1"/>
    <property type="molecule type" value="Genomic_DNA"/>
</dbReference>
<sequence>MDELRRRIAAAVETGGREAALDALRWAAAWAVAELERAEPGGGPVAALDGVIRLDDAVTELAGLSGAMSGLLAEADAGPDVEEYLRTRQEDLAALGESLSALRARREALGEHEERVRAAVGEHAELSEHVTRLRRAERLAGALGELAAQRALIERRLAEIGPPVAAAEEGVFAGSEELLLLSEERRAALTPRVRESLERAATAQSSLRAAEEAMARAEADAEAATARFAELADLREQRLESAKAYARADREIADALAGLGAGLGTGSGAGPGTGLGTELSGAERARVLLDGIDERLREVDAALAGALADHEAHARRPRVPWGDDTTRARA</sequence>
<evidence type="ECO:0000313" key="3">
    <source>
        <dbReference type="EMBL" id="GAA1612688.1"/>
    </source>
</evidence>
<evidence type="ECO:0008006" key="5">
    <source>
        <dbReference type="Google" id="ProtNLM"/>
    </source>
</evidence>
<dbReference type="Proteomes" id="UP001500064">
    <property type="component" value="Unassembled WGS sequence"/>
</dbReference>
<proteinExistence type="predicted"/>
<gene>
    <name evidence="3" type="ORF">GCM10009733_005920</name>
</gene>
<evidence type="ECO:0000313" key="4">
    <source>
        <dbReference type="Proteomes" id="UP001500064"/>
    </source>
</evidence>
<protein>
    <recommendedName>
        <fullName evidence="5">Chromosome partition protein Smc</fullName>
    </recommendedName>
</protein>
<feature type="coiled-coil region" evidence="1">
    <location>
        <begin position="200"/>
        <end position="251"/>
    </location>
</feature>